<keyword evidence="3" id="KW-1185">Reference proteome</keyword>
<dbReference type="EMBL" id="JAPEVG010000069">
    <property type="protein sequence ID" value="KAJ8488016.1"/>
    <property type="molecule type" value="Genomic_DNA"/>
</dbReference>
<feature type="compositionally biased region" description="Low complexity" evidence="1">
    <location>
        <begin position="108"/>
        <end position="123"/>
    </location>
</feature>
<evidence type="ECO:0000313" key="2">
    <source>
        <dbReference type="EMBL" id="KAJ8488016.1"/>
    </source>
</evidence>
<sequence length="220" mass="23818">MDAFTVADNARAPTTPKRVLAAIHNLPRRMRSGPLRTQQPRARGKENALPGQEDTAVPPRRRRRPAPLLPKSSTHIFGLGLTTPRDLDTPSPPPLSSSARFHTQRDTSASPLDADASAAASADAEADAAEKWAPKNGQMTVKVWVPTTDDIWKVRAPADVGLEAFRARVAAKVGFGVSFSAVFEGHLRAVADEDAFRRWVAGRVRGGRNTLLTAHRLALQ</sequence>
<feature type="region of interest" description="Disordered" evidence="1">
    <location>
        <begin position="1"/>
        <end position="127"/>
    </location>
</feature>
<dbReference type="Proteomes" id="UP001215151">
    <property type="component" value="Unassembled WGS sequence"/>
</dbReference>
<proteinExistence type="predicted"/>
<reference evidence="2" key="1">
    <citation type="submission" date="2022-11" db="EMBL/GenBank/DDBJ databases">
        <title>Genome Sequence of Cubamyces cubensis.</title>
        <authorList>
            <person name="Buettner E."/>
        </authorList>
    </citation>
    <scope>NUCLEOTIDE SEQUENCE</scope>
    <source>
        <strain evidence="2">MPL-01</strain>
    </source>
</reference>
<evidence type="ECO:0000313" key="3">
    <source>
        <dbReference type="Proteomes" id="UP001215151"/>
    </source>
</evidence>
<organism evidence="2 3">
    <name type="scientific">Trametes cubensis</name>
    <dbReference type="NCBI Taxonomy" id="1111947"/>
    <lineage>
        <taxon>Eukaryota</taxon>
        <taxon>Fungi</taxon>
        <taxon>Dikarya</taxon>
        <taxon>Basidiomycota</taxon>
        <taxon>Agaricomycotina</taxon>
        <taxon>Agaricomycetes</taxon>
        <taxon>Polyporales</taxon>
        <taxon>Polyporaceae</taxon>
        <taxon>Trametes</taxon>
    </lineage>
</organism>
<protein>
    <submittedName>
        <fullName evidence="2">Uncharacterized protein</fullName>
    </submittedName>
</protein>
<gene>
    <name evidence="2" type="ORF">ONZ51_g3834</name>
</gene>
<dbReference type="AlphaFoldDB" id="A0AAD7XDK4"/>
<comment type="caution">
    <text evidence="2">The sequence shown here is derived from an EMBL/GenBank/DDBJ whole genome shotgun (WGS) entry which is preliminary data.</text>
</comment>
<evidence type="ECO:0000256" key="1">
    <source>
        <dbReference type="SAM" id="MobiDB-lite"/>
    </source>
</evidence>
<name>A0AAD7XDK4_9APHY</name>
<accession>A0AAD7XDK4</accession>